<feature type="signal peptide" evidence="4">
    <location>
        <begin position="1"/>
        <end position="17"/>
    </location>
</feature>
<keyword evidence="1" id="KW-0433">Leucine-rich repeat</keyword>
<dbReference type="InterPro" id="IPR050541">
    <property type="entry name" value="LRR_TM_domain-containing"/>
</dbReference>
<protein>
    <submittedName>
        <fullName evidence="5">Uncharacterized protein</fullName>
    </submittedName>
</protein>
<evidence type="ECO:0000256" key="4">
    <source>
        <dbReference type="SAM" id="SignalP"/>
    </source>
</evidence>
<keyword evidence="3" id="KW-0677">Repeat</keyword>
<evidence type="ECO:0000256" key="2">
    <source>
        <dbReference type="ARBA" id="ARBA00022729"/>
    </source>
</evidence>
<dbReference type="Pfam" id="PF13855">
    <property type="entry name" value="LRR_8"/>
    <property type="match status" value="2"/>
</dbReference>
<feature type="chain" id="PRO_5035177579" evidence="4">
    <location>
        <begin position="18"/>
        <end position="306"/>
    </location>
</feature>
<dbReference type="EMBL" id="JABDTM020029536">
    <property type="protein sequence ID" value="KAH0807916.1"/>
    <property type="molecule type" value="Genomic_DNA"/>
</dbReference>
<keyword evidence="6" id="KW-1185">Reference proteome</keyword>
<gene>
    <name evidence="5" type="ORF">GEV33_014875</name>
</gene>
<evidence type="ECO:0000256" key="3">
    <source>
        <dbReference type="ARBA" id="ARBA00022737"/>
    </source>
</evidence>
<dbReference type="PANTHER" id="PTHR24369:SF210">
    <property type="entry name" value="CHAOPTIN-RELATED"/>
    <property type="match status" value="1"/>
</dbReference>
<name>A0A8J6H542_TENMO</name>
<proteinExistence type="predicted"/>
<sequence length="306" mass="35021">MITFMLFSSLLISCAQCKSIWSQDLPVLYHVTLEQGKPLQLQHCYTKLQLMDLNGTLDAQFLSQLAPVTHLRLYLTRITKIEAGAVCTFPTLRRFELSFKEDAKVPILRRNIFENCEQLEELSLVGSYANPSKLESNTFLDLVNLKNLSLVYLDLHHLKKEYFGGLKSLTHLDIAQCNVQQVDEDTFYELDSLKQLTVFFNSKFSHLPMNLFKNARNLEKLFLVANNLTGLTWDEFEGLSSLRELQIGRNKITSFDADKIAKNMPNLSVFYSETGSTKFNGKYFASQLESKLNHSVAVSFGFEPKF</sequence>
<reference evidence="5" key="2">
    <citation type="submission" date="2021-08" db="EMBL/GenBank/DDBJ databases">
        <authorList>
            <person name="Eriksson T."/>
        </authorList>
    </citation>
    <scope>NUCLEOTIDE SEQUENCE</scope>
    <source>
        <strain evidence="5">Stoneville</strain>
        <tissue evidence="5">Whole head</tissue>
    </source>
</reference>
<dbReference type="Gene3D" id="3.80.10.10">
    <property type="entry name" value="Ribonuclease Inhibitor"/>
    <property type="match status" value="1"/>
</dbReference>
<accession>A0A8J6H542</accession>
<dbReference type="SUPFAM" id="SSF52058">
    <property type="entry name" value="L domain-like"/>
    <property type="match status" value="1"/>
</dbReference>
<organism evidence="5 6">
    <name type="scientific">Tenebrio molitor</name>
    <name type="common">Yellow mealworm beetle</name>
    <dbReference type="NCBI Taxonomy" id="7067"/>
    <lineage>
        <taxon>Eukaryota</taxon>
        <taxon>Metazoa</taxon>
        <taxon>Ecdysozoa</taxon>
        <taxon>Arthropoda</taxon>
        <taxon>Hexapoda</taxon>
        <taxon>Insecta</taxon>
        <taxon>Pterygota</taxon>
        <taxon>Neoptera</taxon>
        <taxon>Endopterygota</taxon>
        <taxon>Coleoptera</taxon>
        <taxon>Polyphaga</taxon>
        <taxon>Cucujiformia</taxon>
        <taxon>Tenebrionidae</taxon>
        <taxon>Tenebrio</taxon>
    </lineage>
</organism>
<dbReference type="GO" id="GO:0005886">
    <property type="term" value="C:plasma membrane"/>
    <property type="evidence" value="ECO:0007669"/>
    <property type="project" value="TreeGrafter"/>
</dbReference>
<evidence type="ECO:0000256" key="1">
    <source>
        <dbReference type="ARBA" id="ARBA00022614"/>
    </source>
</evidence>
<reference evidence="5" key="1">
    <citation type="journal article" date="2020" name="J Insects Food Feed">
        <title>The yellow mealworm (Tenebrio molitor) genome: a resource for the emerging insects as food and feed industry.</title>
        <authorList>
            <person name="Eriksson T."/>
            <person name="Andere A."/>
            <person name="Kelstrup H."/>
            <person name="Emery V."/>
            <person name="Picard C."/>
        </authorList>
    </citation>
    <scope>NUCLEOTIDE SEQUENCE</scope>
    <source>
        <strain evidence="5">Stoneville</strain>
        <tissue evidence="5">Whole head</tissue>
    </source>
</reference>
<comment type="caution">
    <text evidence="5">The sequence shown here is derived from an EMBL/GenBank/DDBJ whole genome shotgun (WGS) entry which is preliminary data.</text>
</comment>
<keyword evidence="2 4" id="KW-0732">Signal</keyword>
<evidence type="ECO:0000313" key="5">
    <source>
        <dbReference type="EMBL" id="KAH0807916.1"/>
    </source>
</evidence>
<dbReference type="InterPro" id="IPR032675">
    <property type="entry name" value="LRR_dom_sf"/>
</dbReference>
<dbReference type="PANTHER" id="PTHR24369">
    <property type="entry name" value="ANTIGEN BSP, PUTATIVE-RELATED"/>
    <property type="match status" value="1"/>
</dbReference>
<dbReference type="Proteomes" id="UP000719412">
    <property type="component" value="Unassembled WGS sequence"/>
</dbReference>
<evidence type="ECO:0000313" key="6">
    <source>
        <dbReference type="Proteomes" id="UP000719412"/>
    </source>
</evidence>
<dbReference type="AlphaFoldDB" id="A0A8J6H542"/>
<dbReference type="InterPro" id="IPR001611">
    <property type="entry name" value="Leu-rich_rpt"/>
</dbReference>